<name>A0A0K1S1Z7_9CHRO</name>
<sequence>MRSMIQTDQQFPSVGSQTKGLLVNADGSVDIYLALLN</sequence>
<dbReference type="PATRIC" id="fig|1638788.3.peg.3029"/>
<dbReference type="SUPFAM" id="SSF160935">
    <property type="entry name" value="VPA0735-like"/>
    <property type="match status" value="1"/>
</dbReference>
<evidence type="ECO:0000313" key="1">
    <source>
        <dbReference type="EMBL" id="AKV68038.1"/>
    </source>
</evidence>
<keyword evidence="2" id="KW-1185">Reference proteome</keyword>
<dbReference type="KEGG" id="mpk:VL20_3006"/>
<dbReference type="Proteomes" id="UP000068167">
    <property type="component" value="Chromosome"/>
</dbReference>
<protein>
    <submittedName>
        <fullName evidence="1">Uncharacterized protein</fullName>
    </submittedName>
</protein>
<dbReference type="AlphaFoldDB" id="A0A0K1S1Z7"/>
<reference evidence="1 2" key="1">
    <citation type="journal article" date="2016" name="Stand. Genomic Sci.">
        <title>Complete genome sequence and genomic characterization of Microcystis panniformis FACHB 1757 by third-generation sequencing.</title>
        <authorList>
            <person name="Zhang J.Y."/>
            <person name="Guan R."/>
            <person name="Zhang H.J."/>
            <person name="Li H."/>
            <person name="Xiao P."/>
            <person name="Yu G.L."/>
            <person name="Du L."/>
            <person name="Cao D.M."/>
            <person name="Zhu B.C."/>
            <person name="Li R.H."/>
            <person name="Lu Z.H."/>
        </authorList>
    </citation>
    <scope>NUCLEOTIDE SEQUENCE [LARGE SCALE GENOMIC DNA]</scope>
    <source>
        <strain evidence="1 2">FACHB-1757</strain>
    </source>
</reference>
<proteinExistence type="predicted"/>
<evidence type="ECO:0000313" key="2">
    <source>
        <dbReference type="Proteomes" id="UP000068167"/>
    </source>
</evidence>
<organism evidence="1 2">
    <name type="scientific">Microcystis panniformis FACHB-1757</name>
    <dbReference type="NCBI Taxonomy" id="1638788"/>
    <lineage>
        <taxon>Bacteria</taxon>
        <taxon>Bacillati</taxon>
        <taxon>Cyanobacteriota</taxon>
        <taxon>Cyanophyceae</taxon>
        <taxon>Oscillatoriophycideae</taxon>
        <taxon>Chroococcales</taxon>
        <taxon>Microcystaceae</taxon>
        <taxon>Microcystis</taxon>
    </lineage>
</organism>
<gene>
    <name evidence="1" type="ORF">VL20_3006</name>
</gene>
<dbReference type="EMBL" id="CP011339">
    <property type="protein sequence ID" value="AKV68038.1"/>
    <property type="molecule type" value="Genomic_DNA"/>
</dbReference>
<accession>A0A0K1S1Z7</accession>